<dbReference type="AlphaFoldDB" id="A0AAV9IJY1"/>
<evidence type="ECO:0000256" key="4">
    <source>
        <dbReference type="ARBA" id="ARBA00022764"/>
    </source>
</evidence>
<keyword evidence="6" id="KW-1185">Reference proteome</keyword>
<dbReference type="PANTHER" id="PTHR30368:SF2">
    <property type="entry name" value="SULFATE-BINDING PROTEIN"/>
    <property type="match status" value="1"/>
</dbReference>
<comment type="subcellular location">
    <subcellularLocation>
        <location evidence="1">Periplasm</location>
    </subcellularLocation>
</comment>
<evidence type="ECO:0008006" key="7">
    <source>
        <dbReference type="Google" id="ProtNLM"/>
    </source>
</evidence>
<evidence type="ECO:0000313" key="6">
    <source>
        <dbReference type="Proteomes" id="UP001300502"/>
    </source>
</evidence>
<dbReference type="Gene3D" id="3.40.190.10">
    <property type="entry name" value="Periplasmic binding protein-like II"/>
    <property type="match status" value="2"/>
</dbReference>
<dbReference type="NCBIfam" id="TIGR00971">
    <property type="entry name" value="3a0106s03"/>
    <property type="match status" value="1"/>
</dbReference>
<dbReference type="PANTHER" id="PTHR30368">
    <property type="entry name" value="SULFATE-BINDING PROTEIN"/>
    <property type="match status" value="1"/>
</dbReference>
<accession>A0AAV9IJY1</accession>
<comment type="caution">
    <text evidence="5">The sequence shown here is derived from an EMBL/GenBank/DDBJ whole genome shotgun (WGS) entry which is preliminary data.</text>
</comment>
<dbReference type="SUPFAM" id="SSF53850">
    <property type="entry name" value="Periplasmic binding protein-like II"/>
    <property type="match status" value="1"/>
</dbReference>
<organism evidence="5 6">
    <name type="scientific">Galdieria yellowstonensis</name>
    <dbReference type="NCBI Taxonomy" id="3028027"/>
    <lineage>
        <taxon>Eukaryota</taxon>
        <taxon>Rhodophyta</taxon>
        <taxon>Bangiophyceae</taxon>
        <taxon>Galdieriales</taxon>
        <taxon>Galdieriaceae</taxon>
        <taxon>Galdieria</taxon>
    </lineage>
</organism>
<protein>
    <recommendedName>
        <fullName evidence="7">Sulfate-binding protein</fullName>
    </recommendedName>
</protein>
<sequence length="399" mass="45700">MNNDSSGSFVAVAPKRKNKQHKKLQLVGFLFPIPWWKSIQYWICIRSLYFRGVYYGRKRYASRLAYNPFPFISFQRAVKKERQLVIAAFAVCRPAFKAIIPKFCRFWYEKTGEIVRIAESYGGSGAQSRAVIDGLPAHIVMLALGADMDRIAEAGLLDNDWQHRYPNQSIVTHSLTVLVVREGNPKRIRGLDDLIRSDVQVVLTNPKSAGVARWNFLTLWGHKIFHGASESEARDYIHQVFLHAPFWCKDGRDSSAMFFLQGQGDVLITYENEGILASMFGESAPYIIPQVNCLIENPIALVARNVDQDGVRDVSDAFVAYCFEKQAQYEFAGVGFRPTNTFVQKQLRHVFPRCHKKLFRVDDFGGWTLVSRKFFAVGAMFDQIEEEIGKQKKEEYNRN</sequence>
<evidence type="ECO:0000313" key="5">
    <source>
        <dbReference type="EMBL" id="KAK4527715.1"/>
    </source>
</evidence>
<dbReference type="Pfam" id="PF13531">
    <property type="entry name" value="SBP_bac_11"/>
    <property type="match status" value="1"/>
</dbReference>
<dbReference type="InterPro" id="IPR005669">
    <property type="entry name" value="Thiosulph/SO4-bd"/>
</dbReference>
<proteinExistence type="predicted"/>
<name>A0AAV9IJY1_9RHOD</name>
<keyword evidence="3" id="KW-0732">Signal</keyword>
<dbReference type="GO" id="GO:0140104">
    <property type="term" value="F:molecular carrier activity"/>
    <property type="evidence" value="ECO:0007669"/>
    <property type="project" value="InterPro"/>
</dbReference>
<gene>
    <name evidence="5" type="ORF">GAYE_SCF43G5642</name>
</gene>
<evidence type="ECO:0000256" key="2">
    <source>
        <dbReference type="ARBA" id="ARBA00022448"/>
    </source>
</evidence>
<reference evidence="5 6" key="1">
    <citation type="submission" date="2022-07" db="EMBL/GenBank/DDBJ databases">
        <title>Genome-wide signatures of adaptation to extreme environments.</title>
        <authorList>
            <person name="Cho C.H."/>
            <person name="Yoon H.S."/>
        </authorList>
    </citation>
    <scope>NUCLEOTIDE SEQUENCE [LARGE SCALE GENOMIC DNA]</scope>
    <source>
        <strain evidence="5 6">108.79 E11</strain>
    </source>
</reference>
<evidence type="ECO:0000256" key="3">
    <source>
        <dbReference type="ARBA" id="ARBA00022729"/>
    </source>
</evidence>
<keyword evidence="2" id="KW-0813">Transport</keyword>
<dbReference type="Proteomes" id="UP001300502">
    <property type="component" value="Unassembled WGS sequence"/>
</dbReference>
<dbReference type="EMBL" id="JANCYU010000055">
    <property type="protein sequence ID" value="KAK4527715.1"/>
    <property type="molecule type" value="Genomic_DNA"/>
</dbReference>
<evidence type="ECO:0000256" key="1">
    <source>
        <dbReference type="ARBA" id="ARBA00004418"/>
    </source>
</evidence>
<dbReference type="GO" id="GO:1902358">
    <property type="term" value="P:sulfate transmembrane transport"/>
    <property type="evidence" value="ECO:0007669"/>
    <property type="project" value="InterPro"/>
</dbReference>
<keyword evidence="4" id="KW-0574">Periplasm</keyword>